<reference evidence="1" key="1">
    <citation type="journal article" date="2015" name="Nature">
        <title>Complex archaea that bridge the gap between prokaryotes and eukaryotes.</title>
        <authorList>
            <person name="Spang A."/>
            <person name="Saw J.H."/>
            <person name="Jorgensen S.L."/>
            <person name="Zaremba-Niedzwiedzka K."/>
            <person name="Martijn J."/>
            <person name="Lind A.E."/>
            <person name="van Eijk R."/>
            <person name="Schleper C."/>
            <person name="Guy L."/>
            <person name="Ettema T.J."/>
        </authorList>
    </citation>
    <scope>NUCLEOTIDE SEQUENCE</scope>
</reference>
<dbReference type="EMBL" id="LAZR01010191">
    <property type="protein sequence ID" value="KKM68315.1"/>
    <property type="molecule type" value="Genomic_DNA"/>
</dbReference>
<name>A0A0F9LVF3_9ZZZZ</name>
<evidence type="ECO:0000313" key="1">
    <source>
        <dbReference type="EMBL" id="KKM68315.1"/>
    </source>
</evidence>
<dbReference type="AlphaFoldDB" id="A0A0F9LVF3"/>
<protein>
    <submittedName>
        <fullName evidence="1">Uncharacterized protein</fullName>
    </submittedName>
</protein>
<sequence length="197" mass="21137">MPQDIVAYFAINGVPALNLSPTIRIRELLSGSPNSVLVVAGDAMSAIGDGYYKFIFVSFDPRKEYVFRANGGASVPSTDRFAIGATESPQPEETADAVWNAEAADHPVGSPVGSPITMGAQLNLTAEKSCNILTFTETLIKFQANRTVLDKTAFTLTIYDNDKVTPIRVFDLRQLGVGPSITEITERLPVSGSPLTL</sequence>
<organism evidence="1">
    <name type="scientific">marine sediment metagenome</name>
    <dbReference type="NCBI Taxonomy" id="412755"/>
    <lineage>
        <taxon>unclassified sequences</taxon>
        <taxon>metagenomes</taxon>
        <taxon>ecological metagenomes</taxon>
    </lineage>
</organism>
<comment type="caution">
    <text evidence="1">The sequence shown here is derived from an EMBL/GenBank/DDBJ whole genome shotgun (WGS) entry which is preliminary data.</text>
</comment>
<proteinExistence type="predicted"/>
<accession>A0A0F9LVF3</accession>
<gene>
    <name evidence="1" type="ORF">LCGC14_1462140</name>
</gene>